<protein>
    <submittedName>
        <fullName evidence="3">Kinesin light chain-like</fullName>
    </submittedName>
</protein>
<proteinExistence type="predicted"/>
<dbReference type="InterPro" id="IPR011990">
    <property type="entry name" value="TPR-like_helical_dom_sf"/>
</dbReference>
<gene>
    <name evidence="3" type="ORF">PACLA_8A050521</name>
</gene>
<reference evidence="3" key="1">
    <citation type="submission" date="2020-04" db="EMBL/GenBank/DDBJ databases">
        <authorList>
            <person name="Alioto T."/>
            <person name="Alioto T."/>
            <person name="Gomez Garrido J."/>
        </authorList>
    </citation>
    <scope>NUCLEOTIDE SEQUENCE</scope>
    <source>
        <strain evidence="3">A484AB</strain>
    </source>
</reference>
<keyword evidence="4" id="KW-1185">Reference proteome</keyword>
<dbReference type="PROSITE" id="PS50293">
    <property type="entry name" value="TPR_REGION"/>
    <property type="match status" value="1"/>
</dbReference>
<keyword evidence="2" id="KW-0802">TPR repeat</keyword>
<name>A0A7D9DYN2_PARCT</name>
<evidence type="ECO:0000313" key="4">
    <source>
        <dbReference type="Proteomes" id="UP001152795"/>
    </source>
</evidence>
<dbReference type="PANTHER" id="PTHR45641:SF19">
    <property type="entry name" value="NEPHROCYSTIN-3"/>
    <property type="match status" value="1"/>
</dbReference>
<evidence type="ECO:0000313" key="3">
    <source>
        <dbReference type="EMBL" id="CAB3997285.1"/>
    </source>
</evidence>
<organism evidence="3 4">
    <name type="scientific">Paramuricea clavata</name>
    <name type="common">Red gorgonian</name>
    <name type="synonym">Violescent sea-whip</name>
    <dbReference type="NCBI Taxonomy" id="317549"/>
    <lineage>
        <taxon>Eukaryota</taxon>
        <taxon>Metazoa</taxon>
        <taxon>Cnidaria</taxon>
        <taxon>Anthozoa</taxon>
        <taxon>Octocorallia</taxon>
        <taxon>Malacalcyonacea</taxon>
        <taxon>Plexauridae</taxon>
        <taxon>Paramuricea</taxon>
    </lineage>
</organism>
<dbReference type="InterPro" id="IPR019734">
    <property type="entry name" value="TPR_rpt"/>
</dbReference>
<dbReference type="Proteomes" id="UP001152795">
    <property type="component" value="Unassembled WGS sequence"/>
</dbReference>
<keyword evidence="1" id="KW-0677">Repeat</keyword>
<accession>A0A7D9DYN2</accession>
<dbReference type="Gene3D" id="1.25.40.10">
    <property type="entry name" value="Tetratricopeptide repeat domain"/>
    <property type="match status" value="1"/>
</dbReference>
<sequence>MLMLHGLVHDARGELDQAKNYHERAPAIGEKLLGPDHVDAVSFYNNLGEVYRAKGELDQARDYHERALAKRGNY</sequence>
<dbReference type="SUPFAM" id="SSF48452">
    <property type="entry name" value="TPR-like"/>
    <property type="match status" value="1"/>
</dbReference>
<dbReference type="AlphaFoldDB" id="A0A7D9DYN2"/>
<evidence type="ECO:0000256" key="1">
    <source>
        <dbReference type="ARBA" id="ARBA00022737"/>
    </source>
</evidence>
<comment type="caution">
    <text evidence="3">The sequence shown here is derived from an EMBL/GenBank/DDBJ whole genome shotgun (WGS) entry which is preliminary data.</text>
</comment>
<dbReference type="OrthoDB" id="381520at2759"/>
<dbReference type="Pfam" id="PF13424">
    <property type="entry name" value="TPR_12"/>
    <property type="match status" value="1"/>
</dbReference>
<evidence type="ECO:0000256" key="2">
    <source>
        <dbReference type="ARBA" id="ARBA00022803"/>
    </source>
</evidence>
<dbReference type="PANTHER" id="PTHR45641">
    <property type="entry name" value="TETRATRICOPEPTIDE REPEAT PROTEIN (AFU_ORTHOLOGUE AFUA_6G03870)"/>
    <property type="match status" value="1"/>
</dbReference>
<dbReference type="SMART" id="SM00028">
    <property type="entry name" value="TPR"/>
    <property type="match status" value="1"/>
</dbReference>
<dbReference type="EMBL" id="CACRXK020003064">
    <property type="protein sequence ID" value="CAB3997285.1"/>
    <property type="molecule type" value="Genomic_DNA"/>
</dbReference>